<dbReference type="GO" id="GO:0008270">
    <property type="term" value="F:zinc ion binding"/>
    <property type="evidence" value="ECO:0007669"/>
    <property type="project" value="InterPro"/>
</dbReference>
<keyword evidence="4 6" id="KW-0862">Zinc</keyword>
<dbReference type="SUPFAM" id="SSF51735">
    <property type="entry name" value="NAD(P)-binding Rossmann-fold domains"/>
    <property type="match status" value="1"/>
</dbReference>
<dbReference type="PROSITE" id="PS00059">
    <property type="entry name" value="ADH_ZINC"/>
    <property type="match status" value="1"/>
</dbReference>
<dbReference type="Pfam" id="PF08240">
    <property type="entry name" value="ADH_N"/>
    <property type="match status" value="1"/>
</dbReference>
<proteinExistence type="inferred from homology"/>
<dbReference type="SUPFAM" id="SSF50129">
    <property type="entry name" value="GroES-like"/>
    <property type="match status" value="1"/>
</dbReference>
<comment type="similarity">
    <text evidence="2 6">Belongs to the zinc-containing alcohol dehydrogenase family.</text>
</comment>
<dbReference type="InterPro" id="IPR036291">
    <property type="entry name" value="NAD(P)-bd_dom_sf"/>
</dbReference>
<evidence type="ECO:0000256" key="6">
    <source>
        <dbReference type="RuleBase" id="RU361277"/>
    </source>
</evidence>
<dbReference type="InterPro" id="IPR011032">
    <property type="entry name" value="GroES-like_sf"/>
</dbReference>
<dbReference type="Proteomes" id="UP001358417">
    <property type="component" value="Unassembled WGS sequence"/>
</dbReference>
<dbReference type="PANTHER" id="PTHR42940">
    <property type="entry name" value="ALCOHOL DEHYDROGENASE 1-RELATED"/>
    <property type="match status" value="1"/>
</dbReference>
<sequence length="302" mass="31900">MVFWSNFMQLEGHEGCGEVVVVGSEVTEYQVGDMVSVLAVAGCGEASCPECTKDVAQICIRGERYGIGHDGSFAPYIAIKARAAVRLPEGVSVAAGAVATDAVMTAYHAVVGRAQAQKSDTVLLYGLGGLGFNALQILLNIGARVIVVDKRQAVLDDAVKFGVKPEDVVPASTTDVAKWVREKHLVIDTVIDFVGAPDSFQAAISAVRLAGTVVLIGLLNPNLSFHSVEAVRKQLNILCSYGGTHVDLRASLDLVAKGIIKPQVETGRLEDFPKVLADLHAGKIKSRIALVPEGVSDSQARL</sequence>
<dbReference type="Gene3D" id="3.40.50.720">
    <property type="entry name" value="NAD(P)-binding Rossmann-like Domain"/>
    <property type="match status" value="1"/>
</dbReference>
<accession>A0AAV9NQ42</accession>
<dbReference type="Gene3D" id="3.90.180.10">
    <property type="entry name" value="Medium-chain alcohol dehydrogenases, catalytic domain"/>
    <property type="match status" value="1"/>
</dbReference>
<evidence type="ECO:0008006" key="11">
    <source>
        <dbReference type="Google" id="ProtNLM"/>
    </source>
</evidence>
<dbReference type="GO" id="GO:0004022">
    <property type="term" value="F:alcohol dehydrogenase (NAD+) activity"/>
    <property type="evidence" value="ECO:0007669"/>
    <property type="project" value="TreeGrafter"/>
</dbReference>
<keyword evidence="3 6" id="KW-0479">Metal-binding</keyword>
<dbReference type="AlphaFoldDB" id="A0AAV9NQ42"/>
<gene>
    <name evidence="9" type="ORF">LTR84_000279</name>
</gene>
<dbReference type="GO" id="GO:0005737">
    <property type="term" value="C:cytoplasm"/>
    <property type="evidence" value="ECO:0007669"/>
    <property type="project" value="TreeGrafter"/>
</dbReference>
<dbReference type="GeneID" id="89968501"/>
<dbReference type="EMBL" id="JAVRRD010000001">
    <property type="protein sequence ID" value="KAK5064446.1"/>
    <property type="molecule type" value="Genomic_DNA"/>
</dbReference>
<dbReference type="Pfam" id="PF00107">
    <property type="entry name" value="ADH_zinc_N"/>
    <property type="match status" value="1"/>
</dbReference>
<reference evidence="9 10" key="1">
    <citation type="submission" date="2023-08" db="EMBL/GenBank/DDBJ databases">
        <title>Black Yeasts Isolated from many extreme environments.</title>
        <authorList>
            <person name="Coleine C."/>
            <person name="Stajich J.E."/>
            <person name="Selbmann L."/>
        </authorList>
    </citation>
    <scope>NUCLEOTIDE SEQUENCE [LARGE SCALE GENOMIC DNA]</scope>
    <source>
        <strain evidence="9 10">CCFEE 5792</strain>
    </source>
</reference>
<dbReference type="CDD" id="cd08254">
    <property type="entry name" value="hydroxyacyl_CoA_DH"/>
    <property type="match status" value="1"/>
</dbReference>
<evidence type="ECO:0000256" key="3">
    <source>
        <dbReference type="ARBA" id="ARBA00022723"/>
    </source>
</evidence>
<evidence type="ECO:0000259" key="7">
    <source>
        <dbReference type="Pfam" id="PF00107"/>
    </source>
</evidence>
<dbReference type="RefSeq" id="XP_064711770.1">
    <property type="nucleotide sequence ID" value="XM_064843910.1"/>
</dbReference>
<protein>
    <recommendedName>
        <fullName evidence="11">Enoyl reductase (ER) domain-containing protein</fullName>
    </recommendedName>
</protein>
<evidence type="ECO:0000313" key="9">
    <source>
        <dbReference type="EMBL" id="KAK5064446.1"/>
    </source>
</evidence>
<comment type="caution">
    <text evidence="9">The sequence shown here is derived from an EMBL/GenBank/DDBJ whole genome shotgun (WGS) entry which is preliminary data.</text>
</comment>
<organism evidence="9 10">
    <name type="scientific">Exophiala bonariae</name>
    <dbReference type="NCBI Taxonomy" id="1690606"/>
    <lineage>
        <taxon>Eukaryota</taxon>
        <taxon>Fungi</taxon>
        <taxon>Dikarya</taxon>
        <taxon>Ascomycota</taxon>
        <taxon>Pezizomycotina</taxon>
        <taxon>Eurotiomycetes</taxon>
        <taxon>Chaetothyriomycetidae</taxon>
        <taxon>Chaetothyriales</taxon>
        <taxon>Herpotrichiellaceae</taxon>
        <taxon>Exophiala</taxon>
    </lineage>
</organism>
<comment type="cofactor">
    <cofactor evidence="1 6">
        <name>Zn(2+)</name>
        <dbReference type="ChEBI" id="CHEBI:29105"/>
    </cofactor>
</comment>
<dbReference type="InterPro" id="IPR002328">
    <property type="entry name" value="ADH_Zn_CS"/>
</dbReference>
<evidence type="ECO:0000259" key="8">
    <source>
        <dbReference type="Pfam" id="PF08240"/>
    </source>
</evidence>
<keyword evidence="5" id="KW-0560">Oxidoreductase</keyword>
<keyword evidence="10" id="KW-1185">Reference proteome</keyword>
<feature type="domain" description="Alcohol dehydrogenase-like C-terminal" evidence="7">
    <location>
        <begin position="129"/>
        <end position="256"/>
    </location>
</feature>
<dbReference type="InterPro" id="IPR013149">
    <property type="entry name" value="ADH-like_C"/>
</dbReference>
<dbReference type="InterPro" id="IPR013154">
    <property type="entry name" value="ADH-like_N"/>
</dbReference>
<evidence type="ECO:0000256" key="2">
    <source>
        <dbReference type="ARBA" id="ARBA00008072"/>
    </source>
</evidence>
<dbReference type="PANTHER" id="PTHR42940:SF8">
    <property type="entry name" value="VACUOLAR PROTEIN SORTING-ASSOCIATED PROTEIN 11"/>
    <property type="match status" value="1"/>
</dbReference>
<feature type="domain" description="Alcohol dehydrogenase-like N-terminal" evidence="8">
    <location>
        <begin position="12"/>
        <end position="89"/>
    </location>
</feature>
<name>A0AAV9NQ42_9EURO</name>
<evidence type="ECO:0000256" key="1">
    <source>
        <dbReference type="ARBA" id="ARBA00001947"/>
    </source>
</evidence>
<evidence type="ECO:0000313" key="10">
    <source>
        <dbReference type="Proteomes" id="UP001358417"/>
    </source>
</evidence>
<evidence type="ECO:0000256" key="5">
    <source>
        <dbReference type="ARBA" id="ARBA00023002"/>
    </source>
</evidence>
<evidence type="ECO:0000256" key="4">
    <source>
        <dbReference type="ARBA" id="ARBA00022833"/>
    </source>
</evidence>